<evidence type="ECO:0000256" key="2">
    <source>
        <dbReference type="SAM" id="SignalP"/>
    </source>
</evidence>
<reference evidence="3 4" key="1">
    <citation type="journal article" date="2023" name="Microb. Genom.">
        <title>Mesoterricola silvestris gen. nov., sp. nov., Mesoterricola sediminis sp. nov., Geothrix oryzae sp. nov., Geothrix edaphica sp. nov., Geothrix rubra sp. nov., and Geothrix limicola sp. nov., six novel members of Acidobacteriota isolated from soils.</title>
        <authorList>
            <person name="Weisberg A.J."/>
            <person name="Pearce E."/>
            <person name="Kramer C.G."/>
            <person name="Chang J.H."/>
            <person name="Clarke C.R."/>
        </authorList>
    </citation>
    <scope>NUCLEOTIDE SEQUENCE [LARGE SCALE GENOMIC DNA]</scope>
    <source>
        <strain evidence="3 4">NB05-1H</strain>
    </source>
</reference>
<evidence type="ECO:0008006" key="5">
    <source>
        <dbReference type="Google" id="ProtNLM"/>
    </source>
</evidence>
<dbReference type="Proteomes" id="UP001272987">
    <property type="component" value="Unassembled WGS sequence"/>
</dbReference>
<keyword evidence="2" id="KW-0732">Signal</keyword>
<keyword evidence="4" id="KW-1185">Reference proteome</keyword>
<accession>A0ABU4LYF3</accession>
<feature type="compositionally biased region" description="Low complexity" evidence="1">
    <location>
        <begin position="161"/>
        <end position="173"/>
    </location>
</feature>
<evidence type="ECO:0000256" key="1">
    <source>
        <dbReference type="SAM" id="MobiDB-lite"/>
    </source>
</evidence>
<feature type="region of interest" description="Disordered" evidence="1">
    <location>
        <begin position="31"/>
        <end position="53"/>
    </location>
</feature>
<feature type="signal peptide" evidence="2">
    <location>
        <begin position="1"/>
        <end position="20"/>
    </location>
</feature>
<gene>
    <name evidence="3" type="ORF">PV666_19165</name>
</gene>
<organism evidence="3 4">
    <name type="scientific">Streptomyces acidiscabies</name>
    <dbReference type="NCBI Taxonomy" id="42234"/>
    <lineage>
        <taxon>Bacteria</taxon>
        <taxon>Bacillati</taxon>
        <taxon>Actinomycetota</taxon>
        <taxon>Actinomycetes</taxon>
        <taxon>Kitasatosporales</taxon>
        <taxon>Streptomycetaceae</taxon>
        <taxon>Streptomyces</taxon>
    </lineage>
</organism>
<evidence type="ECO:0000313" key="4">
    <source>
        <dbReference type="Proteomes" id="UP001272987"/>
    </source>
</evidence>
<dbReference type="EMBL" id="JARAWP010000011">
    <property type="protein sequence ID" value="MDX3019988.1"/>
    <property type="molecule type" value="Genomic_DNA"/>
</dbReference>
<feature type="chain" id="PRO_5045961487" description="Lipoprotein" evidence="2">
    <location>
        <begin position="21"/>
        <end position="226"/>
    </location>
</feature>
<protein>
    <recommendedName>
        <fullName evidence="5">Lipoprotein</fullName>
    </recommendedName>
</protein>
<feature type="region of interest" description="Disordered" evidence="1">
    <location>
        <begin position="138"/>
        <end position="178"/>
    </location>
</feature>
<feature type="compositionally biased region" description="Polar residues" evidence="1">
    <location>
        <begin position="144"/>
        <end position="155"/>
    </location>
</feature>
<proteinExistence type="predicted"/>
<name>A0ABU4LYF3_9ACTN</name>
<sequence>MKTWRTKKAGLSAAALTVVAGVVLITCSDGSRGTTQEAPPPLEPGPTTGAPKLTDKTLGETLGKLAFQDAGSFRKNDGACLTGAIRKAGMPEEAPAYIAEADGDGMGTVIDEPDKASKDAAALLASWPPREDFDVCIDKAAPPNGNSSPRTRSCTPPNPAAKPAAGKPNLKPAYPVRADQPVNSSTELTKGLVSMPFPYARDEGQKNPYAAAGQCLAALVYGVGFS</sequence>
<dbReference type="RefSeq" id="WP_319166565.1">
    <property type="nucleotide sequence ID" value="NZ_JARAWP010000011.1"/>
</dbReference>
<comment type="caution">
    <text evidence="3">The sequence shown here is derived from an EMBL/GenBank/DDBJ whole genome shotgun (WGS) entry which is preliminary data.</text>
</comment>
<evidence type="ECO:0000313" key="3">
    <source>
        <dbReference type="EMBL" id="MDX3019988.1"/>
    </source>
</evidence>